<evidence type="ECO:0000313" key="2">
    <source>
        <dbReference type="Proteomes" id="UP001558652"/>
    </source>
</evidence>
<name>A0ABD0YGF6_9HEMI</name>
<sequence>MSERMDSWNPPESWKRITCIMMIRAGHQNKDIMTAAQCSLNTVKTIRRELETCNGDYEDIARRKIPSRRSDCVRTAEFLANLQEQVLKNPGIGIRALSREMNVAASTMKLALNEDLRYYSYKRRKVRLLTEKAREKPSCVIRPNDIVDRPRLVSVSSPLFAGVEEDVWCRLVVQGKIYVCALVFGGVKSYQGVVLQFAIDPGNQCVAFILMRVVTFNILLVPDILVQYAQTFCTSYTSSV</sequence>
<evidence type="ECO:0000313" key="1">
    <source>
        <dbReference type="EMBL" id="KAL1129709.1"/>
    </source>
</evidence>
<accession>A0ABD0YGF6</accession>
<protein>
    <recommendedName>
        <fullName evidence="3">Transposase</fullName>
    </recommendedName>
</protein>
<comment type="caution">
    <text evidence="1">The sequence shown here is derived from an EMBL/GenBank/DDBJ whole genome shotgun (WGS) entry which is preliminary data.</text>
</comment>
<dbReference type="AlphaFoldDB" id="A0ABD0YGF6"/>
<proteinExistence type="predicted"/>
<organism evidence="1 2">
    <name type="scientific">Ranatra chinensis</name>
    <dbReference type="NCBI Taxonomy" id="642074"/>
    <lineage>
        <taxon>Eukaryota</taxon>
        <taxon>Metazoa</taxon>
        <taxon>Ecdysozoa</taxon>
        <taxon>Arthropoda</taxon>
        <taxon>Hexapoda</taxon>
        <taxon>Insecta</taxon>
        <taxon>Pterygota</taxon>
        <taxon>Neoptera</taxon>
        <taxon>Paraneoptera</taxon>
        <taxon>Hemiptera</taxon>
        <taxon>Heteroptera</taxon>
        <taxon>Panheteroptera</taxon>
        <taxon>Nepomorpha</taxon>
        <taxon>Nepidae</taxon>
        <taxon>Ranatrinae</taxon>
        <taxon>Ranatra</taxon>
    </lineage>
</organism>
<evidence type="ECO:0008006" key="3">
    <source>
        <dbReference type="Google" id="ProtNLM"/>
    </source>
</evidence>
<keyword evidence="2" id="KW-1185">Reference proteome</keyword>
<reference evidence="1 2" key="1">
    <citation type="submission" date="2024-07" db="EMBL/GenBank/DDBJ databases">
        <title>Chromosome-level genome assembly of the water stick insect Ranatra chinensis (Heteroptera: Nepidae).</title>
        <authorList>
            <person name="Liu X."/>
        </authorList>
    </citation>
    <scope>NUCLEOTIDE SEQUENCE [LARGE SCALE GENOMIC DNA]</scope>
    <source>
        <strain evidence="1">Cailab_2021Rc</strain>
        <tissue evidence="1">Muscle</tissue>
    </source>
</reference>
<dbReference type="Proteomes" id="UP001558652">
    <property type="component" value="Unassembled WGS sequence"/>
</dbReference>
<dbReference type="EMBL" id="JBFDAA010000008">
    <property type="protein sequence ID" value="KAL1129709.1"/>
    <property type="molecule type" value="Genomic_DNA"/>
</dbReference>
<gene>
    <name evidence="1" type="ORF">AAG570_012653</name>
</gene>